<evidence type="ECO:0000259" key="9">
    <source>
        <dbReference type="Pfam" id="PF02776"/>
    </source>
</evidence>
<dbReference type="Gene3D" id="3.40.50.1220">
    <property type="entry name" value="TPP-binding domain"/>
    <property type="match status" value="1"/>
</dbReference>
<feature type="transmembrane region" description="Helical" evidence="6">
    <location>
        <begin position="20"/>
        <end position="42"/>
    </location>
</feature>
<dbReference type="GO" id="GO:0050660">
    <property type="term" value="F:flavin adenine dinucleotide binding"/>
    <property type="evidence" value="ECO:0007669"/>
    <property type="project" value="TreeGrafter"/>
</dbReference>
<sequence length="706" mass="75654">MMLLDCFPVSSWTEKPLIPSGSSFILPAAGCCCLGLAGFFLFREWRKGVRLPEVEGLPSGGEIVAEVLKEHGVSSLFVLSGGHVAPVYVSAEQKGMRVTSVRHEASAVFAADATGRLKGLGVAVVTAGPGVTNTVTAVKNAQMAQSPVLILGGATSSILKGRGSLQDIDHVSVMKSTVKWHASPRSVRELRPVIERAIRECQTGLKGPVFVELPMDLLWPPSVVVKQMTAMMPKQSNRSLAAVATRWYLTRHLSQLFEGSSLSVPVPVRLHPAVDVRPNHRDVLSVLKMLQTAEKPVLVLGSQVVSDCFEESETLRLVKALETLRIPTFCAGMARGLLGGREAETDLVFRHRRGAALAKADLVILAGAVFDFRLQYGFSIPNRTPTVVINRSREQACMNRQPSKVCVCDPGAFLIRLAEEAEILLKRQKQEESCLSFSFSRSDSAWMAELKAAEEGRDREIYSVGLAVPSEKEKGKTTAADSKSSAAAGGTGHSEKMGEVGKPKSKSTETESKFVHPIKVAMEVNARLCRNSVIVADGGDFVGTAAYVVKPQRALGWLDPGVFGTLGVGGGFALGVKAALRADCVVWVLWGDGACGFSLMELDTFVREGMGGVFVVGNDEAWTQILREQQGILGESTACVLGREGGKTTRYDVVAEGLGAVGFLVEREQELGTALDSALQEAKKGKCALVNVRICSSNFRDGSISV</sequence>
<keyword evidence="6" id="KW-0812">Transmembrane</keyword>
<dbReference type="Pfam" id="PF00205">
    <property type="entry name" value="TPP_enzyme_M"/>
    <property type="match status" value="1"/>
</dbReference>
<evidence type="ECO:0008006" key="11">
    <source>
        <dbReference type="Google" id="ProtNLM"/>
    </source>
</evidence>
<accession>A0A0G4FCB8</accession>
<dbReference type="AlphaFoldDB" id="A0A0G4FCB8"/>
<dbReference type="CDD" id="cd07035">
    <property type="entry name" value="TPP_PYR_POX_like"/>
    <property type="match status" value="1"/>
</dbReference>
<dbReference type="Pfam" id="PF02775">
    <property type="entry name" value="TPP_enzyme_C"/>
    <property type="match status" value="1"/>
</dbReference>
<dbReference type="EMBL" id="CDMZ01000277">
    <property type="protein sequence ID" value="CEM10851.1"/>
    <property type="molecule type" value="Genomic_DNA"/>
</dbReference>
<dbReference type="GO" id="GO:0009097">
    <property type="term" value="P:isoleucine biosynthetic process"/>
    <property type="evidence" value="ECO:0007669"/>
    <property type="project" value="TreeGrafter"/>
</dbReference>
<evidence type="ECO:0000259" key="7">
    <source>
        <dbReference type="Pfam" id="PF00205"/>
    </source>
</evidence>
<name>A0A0G4FCB8_9ALVE</name>
<reference evidence="10" key="1">
    <citation type="submission" date="2014-11" db="EMBL/GenBank/DDBJ databases">
        <authorList>
            <person name="Otto D Thomas"/>
            <person name="Naeem Raeece"/>
        </authorList>
    </citation>
    <scope>NUCLEOTIDE SEQUENCE</scope>
</reference>
<evidence type="ECO:0000313" key="10">
    <source>
        <dbReference type="EMBL" id="CEM10851.1"/>
    </source>
</evidence>
<organism evidence="10">
    <name type="scientific">Chromera velia CCMP2878</name>
    <dbReference type="NCBI Taxonomy" id="1169474"/>
    <lineage>
        <taxon>Eukaryota</taxon>
        <taxon>Sar</taxon>
        <taxon>Alveolata</taxon>
        <taxon>Colpodellida</taxon>
        <taxon>Chromeraceae</taxon>
        <taxon>Chromera</taxon>
    </lineage>
</organism>
<protein>
    <recommendedName>
        <fullName evidence="11">IlvB-like protein</fullName>
    </recommendedName>
</protein>
<dbReference type="Pfam" id="PF02776">
    <property type="entry name" value="TPP_enzyme_N"/>
    <property type="match status" value="1"/>
</dbReference>
<feature type="domain" description="Thiamine pyrophosphate enzyme central" evidence="7">
    <location>
        <begin position="286"/>
        <end position="416"/>
    </location>
</feature>
<dbReference type="Gene3D" id="3.40.50.970">
    <property type="match status" value="2"/>
</dbReference>
<feature type="domain" description="Thiamine pyrophosphate enzyme N-terminal TPP-binding" evidence="9">
    <location>
        <begin position="60"/>
        <end position="172"/>
    </location>
</feature>
<gene>
    <name evidence="10" type="ORF">Cvel_16307</name>
</gene>
<feature type="region of interest" description="Disordered" evidence="5">
    <location>
        <begin position="473"/>
        <end position="511"/>
    </location>
</feature>
<evidence type="ECO:0000256" key="4">
    <source>
        <dbReference type="RuleBase" id="RU362132"/>
    </source>
</evidence>
<evidence type="ECO:0000256" key="1">
    <source>
        <dbReference type="ARBA" id="ARBA00001964"/>
    </source>
</evidence>
<dbReference type="InterPro" id="IPR012000">
    <property type="entry name" value="Thiamin_PyroP_enz_cen_dom"/>
</dbReference>
<comment type="similarity">
    <text evidence="2 4">Belongs to the TPP enzyme family.</text>
</comment>
<feature type="domain" description="Thiamine pyrophosphate enzyme TPP-binding" evidence="8">
    <location>
        <begin position="537"/>
        <end position="692"/>
    </location>
</feature>
<dbReference type="PANTHER" id="PTHR18968:SF166">
    <property type="entry name" value="2-HYDROXYACYL-COA LYASE 2"/>
    <property type="match status" value="1"/>
</dbReference>
<feature type="compositionally biased region" description="Low complexity" evidence="5">
    <location>
        <begin position="477"/>
        <end position="488"/>
    </location>
</feature>
<dbReference type="SUPFAM" id="SSF52467">
    <property type="entry name" value="DHS-like NAD/FAD-binding domain"/>
    <property type="match status" value="1"/>
</dbReference>
<evidence type="ECO:0000256" key="2">
    <source>
        <dbReference type="ARBA" id="ARBA00007812"/>
    </source>
</evidence>
<dbReference type="GO" id="GO:0003984">
    <property type="term" value="F:acetolactate synthase activity"/>
    <property type="evidence" value="ECO:0007669"/>
    <property type="project" value="TreeGrafter"/>
</dbReference>
<dbReference type="VEuPathDB" id="CryptoDB:Cvel_16307"/>
<evidence type="ECO:0000256" key="3">
    <source>
        <dbReference type="ARBA" id="ARBA00023052"/>
    </source>
</evidence>
<dbReference type="GO" id="GO:0009099">
    <property type="term" value="P:L-valine biosynthetic process"/>
    <property type="evidence" value="ECO:0007669"/>
    <property type="project" value="TreeGrafter"/>
</dbReference>
<dbReference type="InterPro" id="IPR029061">
    <property type="entry name" value="THDP-binding"/>
</dbReference>
<dbReference type="SUPFAM" id="SSF52518">
    <property type="entry name" value="Thiamin diphosphate-binding fold (THDP-binding)"/>
    <property type="match status" value="2"/>
</dbReference>
<dbReference type="PANTHER" id="PTHR18968">
    <property type="entry name" value="THIAMINE PYROPHOSPHATE ENZYMES"/>
    <property type="match status" value="1"/>
</dbReference>
<dbReference type="InterPro" id="IPR045229">
    <property type="entry name" value="TPP_enz"/>
</dbReference>
<evidence type="ECO:0000256" key="5">
    <source>
        <dbReference type="SAM" id="MobiDB-lite"/>
    </source>
</evidence>
<evidence type="ECO:0000259" key="8">
    <source>
        <dbReference type="Pfam" id="PF02775"/>
    </source>
</evidence>
<keyword evidence="3 4" id="KW-0786">Thiamine pyrophosphate</keyword>
<dbReference type="GO" id="GO:0000287">
    <property type="term" value="F:magnesium ion binding"/>
    <property type="evidence" value="ECO:0007669"/>
    <property type="project" value="InterPro"/>
</dbReference>
<feature type="compositionally biased region" description="Basic and acidic residues" evidence="5">
    <location>
        <begin position="493"/>
        <end position="511"/>
    </location>
</feature>
<dbReference type="CDD" id="cd02004">
    <property type="entry name" value="TPP_BZL_OCoD_HPCL"/>
    <property type="match status" value="1"/>
</dbReference>
<dbReference type="InterPro" id="IPR029035">
    <property type="entry name" value="DHS-like_NAD/FAD-binding_dom"/>
</dbReference>
<evidence type="ECO:0000256" key="6">
    <source>
        <dbReference type="SAM" id="Phobius"/>
    </source>
</evidence>
<keyword evidence="6" id="KW-1133">Transmembrane helix</keyword>
<keyword evidence="6" id="KW-0472">Membrane</keyword>
<dbReference type="GO" id="GO:0005948">
    <property type="term" value="C:acetolactate synthase complex"/>
    <property type="evidence" value="ECO:0007669"/>
    <property type="project" value="TreeGrafter"/>
</dbReference>
<dbReference type="InterPro" id="IPR012001">
    <property type="entry name" value="Thiamin_PyroP_enz_TPP-bd_dom"/>
</dbReference>
<dbReference type="GO" id="GO:0030976">
    <property type="term" value="F:thiamine pyrophosphate binding"/>
    <property type="evidence" value="ECO:0007669"/>
    <property type="project" value="InterPro"/>
</dbReference>
<comment type="cofactor">
    <cofactor evidence="1">
        <name>thiamine diphosphate</name>
        <dbReference type="ChEBI" id="CHEBI:58937"/>
    </cofactor>
</comment>
<proteinExistence type="inferred from homology"/>
<dbReference type="InterPro" id="IPR011766">
    <property type="entry name" value="TPP_enzyme_TPP-bd"/>
</dbReference>